<feature type="compositionally biased region" description="Acidic residues" evidence="4">
    <location>
        <begin position="496"/>
        <end position="514"/>
    </location>
</feature>
<evidence type="ECO:0000313" key="5">
    <source>
        <dbReference type="EMBL" id="EGD83668.1"/>
    </source>
</evidence>
<dbReference type="InParanoid" id="F2U736"/>
<evidence type="ECO:0000313" key="6">
    <source>
        <dbReference type="Proteomes" id="UP000007799"/>
    </source>
</evidence>
<dbReference type="InterPro" id="IPR036770">
    <property type="entry name" value="Ankyrin_rpt-contain_sf"/>
</dbReference>
<reference evidence="5" key="1">
    <citation type="submission" date="2009-08" db="EMBL/GenBank/DDBJ databases">
        <title>Annotation of Salpingoeca rosetta.</title>
        <authorList>
            <consortium name="The Broad Institute Genome Sequencing Platform"/>
            <person name="Russ C."/>
            <person name="Cuomo C."/>
            <person name="Burger G."/>
            <person name="Gray M.W."/>
            <person name="Holland P.W.H."/>
            <person name="King N."/>
            <person name="Lang F.B.F."/>
            <person name="Roger A.J."/>
            <person name="Ruiz-Trillo I."/>
            <person name="Young S.K."/>
            <person name="Zeng Q."/>
            <person name="Gargeya S."/>
            <person name="Alvarado L."/>
            <person name="Berlin A."/>
            <person name="Chapman S.B."/>
            <person name="Chen Z."/>
            <person name="Freedman E."/>
            <person name="Gellesch M."/>
            <person name="Goldberg J."/>
            <person name="Griggs A."/>
            <person name="Gujja S."/>
            <person name="Heilman E."/>
            <person name="Heiman D."/>
            <person name="Howarth C."/>
            <person name="Mehta T."/>
            <person name="Neiman D."/>
            <person name="Pearson M."/>
            <person name="Roberts A."/>
            <person name="Saif S."/>
            <person name="Shea T."/>
            <person name="Shenoy N."/>
            <person name="Sisk P."/>
            <person name="Stolte C."/>
            <person name="Sykes S."/>
            <person name="White J."/>
            <person name="Yandava C."/>
            <person name="Haas B."/>
            <person name="Nusbaum C."/>
            <person name="Birren B."/>
        </authorList>
    </citation>
    <scope>NUCLEOTIDE SEQUENCE [LARGE SCALE GENOMIC DNA]</scope>
    <source>
        <strain evidence="5">ATCC 50818</strain>
    </source>
</reference>
<keyword evidence="6" id="KW-1185">Reference proteome</keyword>
<feature type="repeat" description="ANK" evidence="3">
    <location>
        <begin position="54"/>
        <end position="88"/>
    </location>
</feature>
<gene>
    <name evidence="5" type="ORF">PTSG_12146</name>
</gene>
<evidence type="ECO:0000256" key="3">
    <source>
        <dbReference type="PROSITE-ProRule" id="PRU00023"/>
    </source>
</evidence>
<name>F2U736_SALR5</name>
<dbReference type="SMART" id="SM00248">
    <property type="entry name" value="ANK"/>
    <property type="match status" value="3"/>
</dbReference>
<feature type="compositionally biased region" description="Basic and acidic residues" evidence="4">
    <location>
        <begin position="609"/>
        <end position="625"/>
    </location>
</feature>
<dbReference type="PROSITE" id="PS50088">
    <property type="entry name" value="ANK_REPEAT"/>
    <property type="match status" value="1"/>
</dbReference>
<evidence type="ECO:0000256" key="1">
    <source>
        <dbReference type="ARBA" id="ARBA00022737"/>
    </source>
</evidence>
<dbReference type="GeneID" id="16075752"/>
<keyword evidence="2 3" id="KW-0040">ANK repeat</keyword>
<dbReference type="Proteomes" id="UP000007799">
    <property type="component" value="Unassembled WGS sequence"/>
</dbReference>
<dbReference type="PANTHER" id="PTHR24203">
    <property type="entry name" value="ANKYRIN REPEAT FAMILY PROTEIN"/>
    <property type="match status" value="1"/>
</dbReference>
<feature type="region of interest" description="Disordered" evidence="4">
    <location>
        <begin position="589"/>
        <end position="625"/>
    </location>
</feature>
<dbReference type="EMBL" id="GL832963">
    <property type="protein sequence ID" value="EGD83668.1"/>
    <property type="molecule type" value="Genomic_DNA"/>
</dbReference>
<evidence type="ECO:0000256" key="4">
    <source>
        <dbReference type="SAM" id="MobiDB-lite"/>
    </source>
</evidence>
<dbReference type="KEGG" id="sre:PTSG_12146"/>
<dbReference type="AlphaFoldDB" id="F2U736"/>
<dbReference type="PANTHER" id="PTHR24203:SF86">
    <property type="entry name" value="PROTEASOME 26S SUBUNIT, NON-ATPASE 10"/>
    <property type="match status" value="1"/>
</dbReference>
<organism evidence="6">
    <name type="scientific">Salpingoeca rosetta (strain ATCC 50818 / BSB-021)</name>
    <dbReference type="NCBI Taxonomy" id="946362"/>
    <lineage>
        <taxon>Eukaryota</taxon>
        <taxon>Choanoflagellata</taxon>
        <taxon>Craspedida</taxon>
        <taxon>Salpingoecidae</taxon>
        <taxon>Salpingoeca</taxon>
    </lineage>
</organism>
<keyword evidence="1" id="KW-0677">Repeat</keyword>
<sequence length="625" mass="69505">MADNHNNDRGGANANNNSLDIFGVVNRHANVLPDALSHSDIRSQITATKKVYGKLLTPLGLYLRNGHDNPEVVQAFLDAGASVFVKDNLDMSLLHYAAEANAHRTLELLLKQEGVEQEVDRLGTTPLDLAVKRNHHASMALLDATSLNLMRMCRAAFLREHGAKVPYVLRDTRDFPQSLKLFLNYDRPYPGFSMRITPSSKHDTHAAGFDAVAAQQHMLDVASHEFLNENRVALIKYEDAMTADGREHIRLLYRHLFDTQDFRVEQARSSRAIIFNERVVRGLFCRGEQPPSPSTPRVYTYANDDSLTQEQRQRIQQHLRRHSQPQPSGVRVMQITDAFDEVVPLALHRRRGCLQATLDPHRPTACARVYCTTNLPPLDWNQDEADMCRLLTSHANTHATVPHDHALLIDYGPFAKVTAYAFCLFVRAPAGESLQLVVEGSVVPFQGDVLTGMPRHDPSRIFWQPLLCHGIDTPAPAAQEPFTTPRAWNVWAELPDFDDADEGDDDDGGGDGDDGGGSVAFEGQALDTREEARSADDDNEWTCIVFNPRVPVRGTRLFRVRPAGEATAVSVRQFDVFGVLAHSCLFPRQRQEGDGDGDDGAAGEVLHVPPREHQGDEHVTDADVA</sequence>
<protein>
    <submittedName>
        <fullName evidence="5">Uncharacterized protein</fullName>
    </submittedName>
</protein>
<accession>F2U736</accession>
<dbReference type="InterPro" id="IPR002110">
    <property type="entry name" value="Ankyrin_rpt"/>
</dbReference>
<dbReference type="SUPFAM" id="SSF48403">
    <property type="entry name" value="Ankyrin repeat"/>
    <property type="match status" value="1"/>
</dbReference>
<dbReference type="Pfam" id="PF12796">
    <property type="entry name" value="Ank_2"/>
    <property type="match status" value="1"/>
</dbReference>
<proteinExistence type="predicted"/>
<feature type="region of interest" description="Disordered" evidence="4">
    <location>
        <begin position="496"/>
        <end position="534"/>
    </location>
</feature>
<evidence type="ECO:0000256" key="2">
    <source>
        <dbReference type="ARBA" id="ARBA00023043"/>
    </source>
</evidence>
<dbReference type="Gene3D" id="1.25.40.20">
    <property type="entry name" value="Ankyrin repeat-containing domain"/>
    <property type="match status" value="1"/>
</dbReference>
<dbReference type="RefSeq" id="XP_004995172.1">
    <property type="nucleotide sequence ID" value="XM_004995115.1"/>
</dbReference>